<keyword evidence="1" id="KW-0812">Transmembrane</keyword>
<keyword evidence="3" id="KW-1185">Reference proteome</keyword>
<dbReference type="EMBL" id="QKMR01000020">
    <property type="protein sequence ID" value="PYG86572.1"/>
    <property type="molecule type" value="Genomic_DNA"/>
</dbReference>
<keyword evidence="1" id="KW-0472">Membrane</keyword>
<reference evidence="2 3" key="1">
    <citation type="submission" date="2018-06" db="EMBL/GenBank/DDBJ databases">
        <title>Genomic Encyclopedia of Type Strains, Phase I: the one thousand microbial genomes (KMG-I) project.</title>
        <authorList>
            <person name="Kyrpides N."/>
        </authorList>
    </citation>
    <scope>NUCLEOTIDE SEQUENCE [LARGE SCALE GENOMIC DNA]</scope>
    <source>
        <strain evidence="2 3">DSM 19573</strain>
    </source>
</reference>
<dbReference type="RefSeq" id="WP_110462980.1">
    <property type="nucleotide sequence ID" value="NZ_QKMR01000020.1"/>
</dbReference>
<organism evidence="2 3">
    <name type="scientific">Ruminiclostridium sufflavum DSM 19573</name>
    <dbReference type="NCBI Taxonomy" id="1121337"/>
    <lineage>
        <taxon>Bacteria</taxon>
        <taxon>Bacillati</taxon>
        <taxon>Bacillota</taxon>
        <taxon>Clostridia</taxon>
        <taxon>Eubacteriales</taxon>
        <taxon>Oscillospiraceae</taxon>
        <taxon>Ruminiclostridium</taxon>
    </lineage>
</organism>
<feature type="transmembrane region" description="Helical" evidence="1">
    <location>
        <begin position="12"/>
        <end position="31"/>
    </location>
</feature>
<evidence type="ECO:0000313" key="2">
    <source>
        <dbReference type="EMBL" id="PYG86572.1"/>
    </source>
</evidence>
<dbReference type="Proteomes" id="UP000248132">
    <property type="component" value="Unassembled WGS sequence"/>
</dbReference>
<feature type="transmembrane region" description="Helical" evidence="1">
    <location>
        <begin position="61"/>
        <end position="80"/>
    </location>
</feature>
<proteinExistence type="predicted"/>
<protein>
    <submittedName>
        <fullName evidence="2">Uncharacterized protein</fullName>
    </submittedName>
</protein>
<accession>A0A318XKQ7</accession>
<keyword evidence="1" id="KW-1133">Transmembrane helix</keyword>
<sequence>MINYYFYILKELMVRNIIFSIVLIVLIIFMWQGKSITIGKKCDIESKPSEKYKLVSNIVKIIYTRGLPVFFLIGIFYLNFNVTRDFINPNIIASKGTIEAMSYSSEKLKYDYTVKFDGTNYNVPKSIQDYKYLKKGKKYSIYYFEHSRTIVRIRELDSE</sequence>
<comment type="caution">
    <text evidence="2">The sequence shown here is derived from an EMBL/GenBank/DDBJ whole genome shotgun (WGS) entry which is preliminary data.</text>
</comment>
<evidence type="ECO:0000256" key="1">
    <source>
        <dbReference type="SAM" id="Phobius"/>
    </source>
</evidence>
<evidence type="ECO:0000313" key="3">
    <source>
        <dbReference type="Proteomes" id="UP000248132"/>
    </source>
</evidence>
<name>A0A318XKQ7_9FIRM</name>
<gene>
    <name evidence="2" type="ORF">LY28_03000</name>
</gene>
<dbReference type="AlphaFoldDB" id="A0A318XKQ7"/>